<dbReference type="Gene3D" id="3.10.450.530">
    <property type="entry name" value="Ribonuclease toxin, BrnT, of type II toxin-antitoxin system"/>
    <property type="match status" value="1"/>
</dbReference>
<comment type="caution">
    <text evidence="1">The sequence shown here is derived from an EMBL/GenBank/DDBJ whole genome shotgun (WGS) entry which is preliminary data.</text>
</comment>
<protein>
    <recommendedName>
        <fullName evidence="3">BrnT family toxin</fullName>
    </recommendedName>
</protein>
<evidence type="ECO:0008006" key="3">
    <source>
        <dbReference type="Google" id="ProtNLM"/>
    </source>
</evidence>
<dbReference type="Proteomes" id="UP000287247">
    <property type="component" value="Unassembled WGS sequence"/>
</dbReference>
<dbReference type="EMBL" id="BDQK01000017">
    <property type="protein sequence ID" value="GBF82669.1"/>
    <property type="molecule type" value="Genomic_DNA"/>
</dbReference>
<keyword evidence="2" id="KW-1185">Reference proteome</keyword>
<reference evidence="2" key="1">
    <citation type="submission" date="2017-05" db="EMBL/GenBank/DDBJ databases">
        <title>Physiological properties and genetic analysis related to exopolysaccharide production of fresh-water unicellular cyanobacterium Aphanothece sacrum, Suizenji Nori, that has been cultured as a food source in Japan.</title>
        <authorList>
            <person name="Kanesaki Y."/>
            <person name="Yoshikawa S."/>
            <person name="Ohki K."/>
        </authorList>
    </citation>
    <scope>NUCLEOTIDE SEQUENCE [LARGE SCALE GENOMIC DNA]</scope>
    <source>
        <strain evidence="2">FPU1</strain>
    </source>
</reference>
<name>A0A401IN44_APHSA</name>
<proteinExistence type="predicted"/>
<sequence>MDFEWDENKNRQNQQKHGISFEEAKEIFQGIYFTAIDDRSDYGEIREIGIGTIRGTVIVTAIYTDRNGKIRLISARKATPKERKQYNDYLR</sequence>
<dbReference type="InterPro" id="IPR007460">
    <property type="entry name" value="BrnT_toxin"/>
</dbReference>
<dbReference type="RefSeq" id="WP_124973389.1">
    <property type="nucleotide sequence ID" value="NZ_BDQK01000017.1"/>
</dbReference>
<organism evidence="1 2">
    <name type="scientific">Aphanothece sacrum FPU1</name>
    <dbReference type="NCBI Taxonomy" id="1920663"/>
    <lineage>
        <taxon>Bacteria</taxon>
        <taxon>Bacillati</taxon>
        <taxon>Cyanobacteriota</taxon>
        <taxon>Cyanophyceae</taxon>
        <taxon>Oscillatoriophycideae</taxon>
        <taxon>Chroococcales</taxon>
        <taxon>Aphanothecaceae</taxon>
        <taxon>Aphanothece</taxon>
    </lineage>
</organism>
<dbReference type="InterPro" id="IPR038573">
    <property type="entry name" value="BrnT_sf"/>
</dbReference>
<dbReference type="Pfam" id="PF04365">
    <property type="entry name" value="BrnT_toxin"/>
    <property type="match status" value="1"/>
</dbReference>
<accession>A0A401IN44</accession>
<evidence type="ECO:0000313" key="2">
    <source>
        <dbReference type="Proteomes" id="UP000287247"/>
    </source>
</evidence>
<dbReference type="AlphaFoldDB" id="A0A401IN44"/>
<evidence type="ECO:0000313" key="1">
    <source>
        <dbReference type="EMBL" id="GBF82669.1"/>
    </source>
</evidence>
<dbReference type="OrthoDB" id="428036at2"/>
<gene>
    <name evidence="1" type="ORF">AsFPU1_4102</name>
</gene>